<dbReference type="RefSeq" id="WP_221930064.1">
    <property type="nucleotide sequence ID" value="NZ_FXTH01000013.1"/>
</dbReference>
<dbReference type="Proteomes" id="UP000317593">
    <property type="component" value="Unassembled WGS sequence"/>
</dbReference>
<feature type="transmembrane region" description="Helical" evidence="1">
    <location>
        <begin position="158"/>
        <end position="180"/>
    </location>
</feature>
<keyword evidence="1" id="KW-0472">Membrane</keyword>
<sequence length="186" mass="19949">MNTDRTLYQSIARPALLTGFLLLIPLLAMQFTDEVTWTLTDFLVAGTLLLGTGLTYKRVTRKSGNITYRVAVGIALFTGLFLVWSNLAVGLIGSENNPFNLWYFGVPAVGITGALIGRFRPYAMAGALFATALAQALLTVVALIAGMQQSAGSSVIEIMGINGFFILMFLASALLFRYAAKNPAAE</sequence>
<keyword evidence="1" id="KW-1133">Transmembrane helix</keyword>
<name>A0A521E5X6_9BACT</name>
<evidence type="ECO:0000313" key="2">
    <source>
        <dbReference type="EMBL" id="SMO79319.1"/>
    </source>
</evidence>
<reference evidence="2 3" key="1">
    <citation type="submission" date="2017-05" db="EMBL/GenBank/DDBJ databases">
        <authorList>
            <person name="Varghese N."/>
            <person name="Submissions S."/>
        </authorList>
    </citation>
    <scope>NUCLEOTIDE SEQUENCE [LARGE SCALE GENOMIC DNA]</scope>
    <source>
        <strain evidence="2 3">DSM 21194</strain>
    </source>
</reference>
<feature type="transmembrane region" description="Helical" evidence="1">
    <location>
        <begin position="37"/>
        <end position="56"/>
    </location>
</feature>
<dbReference type="AlphaFoldDB" id="A0A521E5X6"/>
<dbReference type="EMBL" id="FXTH01000013">
    <property type="protein sequence ID" value="SMO79319.1"/>
    <property type="molecule type" value="Genomic_DNA"/>
</dbReference>
<evidence type="ECO:0000313" key="3">
    <source>
        <dbReference type="Proteomes" id="UP000317593"/>
    </source>
</evidence>
<keyword evidence="1" id="KW-0812">Transmembrane</keyword>
<feature type="transmembrane region" description="Helical" evidence="1">
    <location>
        <begin position="12"/>
        <end position="31"/>
    </location>
</feature>
<feature type="transmembrane region" description="Helical" evidence="1">
    <location>
        <begin position="126"/>
        <end position="146"/>
    </location>
</feature>
<keyword evidence="3" id="KW-1185">Reference proteome</keyword>
<feature type="transmembrane region" description="Helical" evidence="1">
    <location>
        <begin position="101"/>
        <end position="119"/>
    </location>
</feature>
<proteinExistence type="predicted"/>
<organism evidence="2 3">
    <name type="scientific">Fodinibius sediminis</name>
    <dbReference type="NCBI Taxonomy" id="1214077"/>
    <lineage>
        <taxon>Bacteria</taxon>
        <taxon>Pseudomonadati</taxon>
        <taxon>Balneolota</taxon>
        <taxon>Balneolia</taxon>
        <taxon>Balneolales</taxon>
        <taxon>Balneolaceae</taxon>
        <taxon>Fodinibius</taxon>
    </lineage>
</organism>
<protein>
    <submittedName>
        <fullName evidence="2">Uncharacterized protein</fullName>
    </submittedName>
</protein>
<gene>
    <name evidence="2" type="ORF">SAMN06265218_113114</name>
</gene>
<evidence type="ECO:0000256" key="1">
    <source>
        <dbReference type="SAM" id="Phobius"/>
    </source>
</evidence>
<feature type="transmembrane region" description="Helical" evidence="1">
    <location>
        <begin position="68"/>
        <end position="89"/>
    </location>
</feature>
<accession>A0A521E5X6</accession>